<dbReference type="Gene3D" id="1.10.530.10">
    <property type="match status" value="1"/>
</dbReference>
<protein>
    <submittedName>
        <fullName evidence="5">Glucosaminidase domain-containing protein</fullName>
    </submittedName>
</protein>
<dbReference type="Pfam" id="PF01832">
    <property type="entry name" value="Glucosaminidase"/>
    <property type="match status" value="1"/>
</dbReference>
<feature type="signal peptide" evidence="3">
    <location>
        <begin position="1"/>
        <end position="27"/>
    </location>
</feature>
<dbReference type="Proteomes" id="UP001277761">
    <property type="component" value="Unassembled WGS sequence"/>
</dbReference>
<dbReference type="EMBL" id="JAXAVX010000001">
    <property type="protein sequence ID" value="MDX8150528.1"/>
    <property type="molecule type" value="Genomic_DNA"/>
</dbReference>
<dbReference type="InterPro" id="IPR051056">
    <property type="entry name" value="Glycosyl_Hydrolase_73"/>
</dbReference>
<evidence type="ECO:0000259" key="4">
    <source>
        <dbReference type="SMART" id="SM00047"/>
    </source>
</evidence>
<dbReference type="PANTHER" id="PTHR33308">
    <property type="entry name" value="PEPTIDOGLYCAN HYDROLASE FLGJ"/>
    <property type="match status" value="1"/>
</dbReference>
<dbReference type="RefSeq" id="WP_319952674.1">
    <property type="nucleotide sequence ID" value="NZ_JAXAVX010000001.1"/>
</dbReference>
<feature type="region of interest" description="Disordered" evidence="2">
    <location>
        <begin position="31"/>
        <end position="109"/>
    </location>
</feature>
<feature type="domain" description="Mannosyl-glycoprotein endo-beta-N-acetylglucosamidase-like" evidence="4">
    <location>
        <begin position="203"/>
        <end position="367"/>
    </location>
</feature>
<evidence type="ECO:0000256" key="1">
    <source>
        <dbReference type="ARBA" id="ARBA00022801"/>
    </source>
</evidence>
<evidence type="ECO:0000256" key="3">
    <source>
        <dbReference type="SAM" id="SignalP"/>
    </source>
</evidence>
<dbReference type="PANTHER" id="PTHR33308:SF9">
    <property type="entry name" value="PEPTIDOGLYCAN HYDROLASE FLGJ"/>
    <property type="match status" value="1"/>
</dbReference>
<keyword evidence="3" id="KW-0732">Signal</keyword>
<proteinExistence type="predicted"/>
<evidence type="ECO:0000256" key="2">
    <source>
        <dbReference type="SAM" id="MobiDB-lite"/>
    </source>
</evidence>
<organism evidence="5 6">
    <name type="scientific">Patulibacter brassicae</name>
    <dbReference type="NCBI Taxonomy" id="1705717"/>
    <lineage>
        <taxon>Bacteria</taxon>
        <taxon>Bacillati</taxon>
        <taxon>Actinomycetota</taxon>
        <taxon>Thermoleophilia</taxon>
        <taxon>Solirubrobacterales</taxon>
        <taxon>Patulibacteraceae</taxon>
        <taxon>Patulibacter</taxon>
    </lineage>
</organism>
<evidence type="ECO:0000313" key="5">
    <source>
        <dbReference type="EMBL" id="MDX8150528.1"/>
    </source>
</evidence>
<gene>
    <name evidence="5" type="ORF">SK069_02895</name>
</gene>
<feature type="compositionally biased region" description="Low complexity" evidence="2">
    <location>
        <begin position="70"/>
        <end position="96"/>
    </location>
</feature>
<keyword evidence="6" id="KW-1185">Reference proteome</keyword>
<name>A0ABU4VHY5_9ACTN</name>
<dbReference type="InterPro" id="IPR002901">
    <property type="entry name" value="MGlyc_endo_b_GlcNAc-like_dom"/>
</dbReference>
<comment type="caution">
    <text evidence="5">The sequence shown here is derived from an EMBL/GenBank/DDBJ whole genome shotgun (WGS) entry which is preliminary data.</text>
</comment>
<keyword evidence="1" id="KW-0378">Hydrolase</keyword>
<sequence>MTLRPARRTAFALPLVAGLLAAVPAGAAGPTGPGGTALEGPAAGSPPTWTPQERAAAVRQASGGVGSGGTTTTPSTGSGTSSSRTVTASRPSSRATIKLQSSKRVTVRRTPTDRKRMGTLRNGASIRVLCQMNGPPQSGYSGRSRVWDRVRLPNGRAGYVPDAMVQGEKASMVARYCGWSEPGAPGAENPQQGRCSSVATVPLVSPPANRAAFIATAGPLARASAAMTKVPASVTLAQGILESASGTLTAGANNYFGIKAQAVDAKNGVYRWGTEAVGCVLKPTFESESGRLVRQLAAFRMYRGMQDSFDDHGLFLLQNSRYANAFKYSDDPERFAKEIHKAGYATDPQYSSSLIRLMRSEKLTQYDR</sequence>
<reference evidence="5 6" key="1">
    <citation type="submission" date="2023-11" db="EMBL/GenBank/DDBJ databases">
        <authorList>
            <person name="Xu M."/>
            <person name="Jiang T."/>
        </authorList>
    </citation>
    <scope>NUCLEOTIDE SEQUENCE [LARGE SCALE GENOMIC DNA]</scope>
    <source>
        <strain evidence="5 6">SD</strain>
    </source>
</reference>
<accession>A0ABU4VHY5</accession>
<dbReference type="SMART" id="SM00047">
    <property type="entry name" value="LYZ2"/>
    <property type="match status" value="1"/>
</dbReference>
<evidence type="ECO:0000313" key="6">
    <source>
        <dbReference type="Proteomes" id="UP001277761"/>
    </source>
</evidence>
<feature type="chain" id="PRO_5047180270" evidence="3">
    <location>
        <begin position="28"/>
        <end position="368"/>
    </location>
</feature>